<comment type="caution">
    <text evidence="2">The sequence shown here is derived from an EMBL/GenBank/DDBJ whole genome shotgun (WGS) entry which is preliminary data.</text>
</comment>
<evidence type="ECO:0000313" key="4">
    <source>
        <dbReference type="Proteomes" id="UP000434957"/>
    </source>
</evidence>
<sequence>MNGAGSLCADKETTSEPLEDQVARYTREGASPRAGRTQEQKTNEANEFLDQEQRGVGVSVYQDKVLLSKGYGLSQSCNPSSNVTSRTLFPCP</sequence>
<dbReference type="Proteomes" id="UP000434957">
    <property type="component" value="Unassembled WGS sequence"/>
</dbReference>
<evidence type="ECO:0000256" key="1">
    <source>
        <dbReference type="SAM" id="MobiDB-lite"/>
    </source>
</evidence>
<evidence type="ECO:0000313" key="3">
    <source>
        <dbReference type="EMBL" id="KAE9309784.1"/>
    </source>
</evidence>
<proteinExistence type="predicted"/>
<dbReference type="Proteomes" id="UP000435112">
    <property type="component" value="Unassembled WGS sequence"/>
</dbReference>
<organism evidence="2 5">
    <name type="scientific">Phytophthora rubi</name>
    <dbReference type="NCBI Taxonomy" id="129364"/>
    <lineage>
        <taxon>Eukaryota</taxon>
        <taxon>Sar</taxon>
        <taxon>Stramenopiles</taxon>
        <taxon>Oomycota</taxon>
        <taxon>Peronosporomycetes</taxon>
        <taxon>Peronosporales</taxon>
        <taxon>Peronosporaceae</taxon>
        <taxon>Phytophthora</taxon>
    </lineage>
</organism>
<feature type="region of interest" description="Disordered" evidence="1">
    <location>
        <begin position="1"/>
        <end position="50"/>
    </location>
</feature>
<name>A0A6A3JJZ1_9STRA</name>
<accession>A0A6A3JJZ1</accession>
<dbReference type="EMBL" id="QXFU01001851">
    <property type="protein sequence ID" value="KAE8994422.1"/>
    <property type="molecule type" value="Genomic_DNA"/>
</dbReference>
<dbReference type="EMBL" id="QXFT01001814">
    <property type="protein sequence ID" value="KAE9309784.1"/>
    <property type="molecule type" value="Genomic_DNA"/>
</dbReference>
<evidence type="ECO:0000313" key="5">
    <source>
        <dbReference type="Proteomes" id="UP000435112"/>
    </source>
</evidence>
<dbReference type="OrthoDB" id="92038at2759"/>
<keyword evidence="4" id="KW-1185">Reference proteome</keyword>
<reference evidence="2 5" key="1">
    <citation type="submission" date="2018-09" db="EMBL/GenBank/DDBJ databases">
        <title>Genomic investigation of the strawberry pathogen Phytophthora fragariae indicates pathogenicity is determined by transcriptional variation in three key races.</title>
        <authorList>
            <person name="Adams T.M."/>
            <person name="Armitage A.D."/>
            <person name="Sobczyk M.K."/>
            <person name="Bates H.J."/>
            <person name="Dunwell J.M."/>
            <person name="Nellist C.F."/>
            <person name="Harrison R.J."/>
        </authorList>
    </citation>
    <scope>NUCLEOTIDE SEQUENCE [LARGE SCALE GENOMIC DNA]</scope>
    <source>
        <strain evidence="2 5">SCRP324</strain>
        <strain evidence="3 4">SCRP333</strain>
    </source>
</reference>
<gene>
    <name evidence="2" type="ORF">PR002_g19936</name>
    <name evidence="3" type="ORF">PR003_g20434</name>
</gene>
<dbReference type="AlphaFoldDB" id="A0A6A3JJZ1"/>
<protein>
    <submittedName>
        <fullName evidence="2">Uncharacterized protein</fullName>
    </submittedName>
</protein>
<evidence type="ECO:0000313" key="2">
    <source>
        <dbReference type="EMBL" id="KAE8994422.1"/>
    </source>
</evidence>